<dbReference type="PANTHER" id="PTHR46146">
    <property type="entry name" value="SERINE/THREONINE-PROTEIN KINASE-LIKE PROTEIN CCR4"/>
    <property type="match status" value="1"/>
</dbReference>
<sequence>MEHHCTKFWSISIHRFASVVDYAIRSMVDNAIKSSRTWSYLNGFASVENTRTVTAAPLSTFGNVGARLFFLAELLEATNYFSKRNRLAKESYIKVWGRWKHPLLSLANVAMPSILGKDLVKTLDPKVGPLGVNEALAVVLVAFPAVRCVSLEGKNRPNMTDVVLNLERALAICNGN</sequence>
<dbReference type="EMBL" id="JAYMYS010000005">
    <property type="protein sequence ID" value="KAK7392718.1"/>
    <property type="molecule type" value="Genomic_DNA"/>
</dbReference>
<protein>
    <submittedName>
        <fullName evidence="1">Uncharacterized protein</fullName>
    </submittedName>
</protein>
<dbReference type="PANTHER" id="PTHR46146:SF14">
    <property type="entry name" value="SERINE_THREONINE-KINASE CCR4-LIKE PROTEIN"/>
    <property type="match status" value="1"/>
</dbReference>
<comment type="caution">
    <text evidence="1">The sequence shown here is derived from an EMBL/GenBank/DDBJ whole genome shotgun (WGS) entry which is preliminary data.</text>
</comment>
<keyword evidence="2" id="KW-1185">Reference proteome</keyword>
<reference evidence="1 2" key="1">
    <citation type="submission" date="2024-01" db="EMBL/GenBank/DDBJ databases">
        <title>The genomes of 5 underutilized Papilionoideae crops provide insights into root nodulation and disease resistanc.</title>
        <authorList>
            <person name="Jiang F."/>
        </authorList>
    </citation>
    <scope>NUCLEOTIDE SEQUENCE [LARGE SCALE GENOMIC DNA]</scope>
    <source>
        <strain evidence="1">DUOXIRENSHENG_FW03</strain>
        <tissue evidence="1">Leaves</tissue>
    </source>
</reference>
<evidence type="ECO:0000313" key="1">
    <source>
        <dbReference type="EMBL" id="KAK7392718.1"/>
    </source>
</evidence>
<gene>
    <name evidence="1" type="ORF">VNO78_21164</name>
</gene>
<organism evidence="1 2">
    <name type="scientific">Psophocarpus tetragonolobus</name>
    <name type="common">Winged bean</name>
    <name type="synonym">Dolichos tetragonolobus</name>
    <dbReference type="NCBI Taxonomy" id="3891"/>
    <lineage>
        <taxon>Eukaryota</taxon>
        <taxon>Viridiplantae</taxon>
        <taxon>Streptophyta</taxon>
        <taxon>Embryophyta</taxon>
        <taxon>Tracheophyta</taxon>
        <taxon>Spermatophyta</taxon>
        <taxon>Magnoliopsida</taxon>
        <taxon>eudicotyledons</taxon>
        <taxon>Gunneridae</taxon>
        <taxon>Pentapetalae</taxon>
        <taxon>rosids</taxon>
        <taxon>fabids</taxon>
        <taxon>Fabales</taxon>
        <taxon>Fabaceae</taxon>
        <taxon>Papilionoideae</taxon>
        <taxon>50 kb inversion clade</taxon>
        <taxon>NPAAA clade</taxon>
        <taxon>indigoferoid/millettioid clade</taxon>
        <taxon>Phaseoleae</taxon>
        <taxon>Psophocarpus</taxon>
    </lineage>
</organism>
<accession>A0AAN9SEQ3</accession>
<name>A0AAN9SEQ3_PSOTE</name>
<dbReference type="AlphaFoldDB" id="A0AAN9SEQ3"/>
<proteinExistence type="predicted"/>
<dbReference type="Proteomes" id="UP001386955">
    <property type="component" value="Unassembled WGS sequence"/>
</dbReference>
<evidence type="ECO:0000313" key="2">
    <source>
        <dbReference type="Proteomes" id="UP001386955"/>
    </source>
</evidence>